<proteinExistence type="predicted"/>
<dbReference type="AlphaFoldDB" id="A0A291Q3E3"/>
<dbReference type="InterPro" id="IPR036412">
    <property type="entry name" value="HAD-like_sf"/>
</dbReference>
<dbReference type="SUPFAM" id="SSF56784">
    <property type="entry name" value="HAD-like"/>
    <property type="match status" value="1"/>
</dbReference>
<dbReference type="KEGG" id="sfk:KY5_0998"/>
<dbReference type="InterPro" id="IPR023198">
    <property type="entry name" value="PGP-like_dom2"/>
</dbReference>
<dbReference type="Pfam" id="PF00702">
    <property type="entry name" value="Hydrolase"/>
    <property type="match status" value="1"/>
</dbReference>
<accession>A0A291Q3E3</accession>
<reference evidence="1 2" key="1">
    <citation type="submission" date="2017-08" db="EMBL/GenBank/DDBJ databases">
        <title>Complete Genome Sequence of Streptomyces formicae KY5, the formicamycin producer.</title>
        <authorList>
            <person name="Holmes N.A."/>
            <person name="Devine R."/>
            <person name="Qin Z."/>
            <person name="Seipke R.F."/>
            <person name="Wilkinson B."/>
            <person name="Hutchings M.I."/>
        </authorList>
    </citation>
    <scope>NUCLEOTIDE SEQUENCE [LARGE SCALE GENOMIC DNA]</scope>
    <source>
        <strain evidence="1 2">KY5</strain>
    </source>
</reference>
<dbReference type="InterPro" id="IPR006439">
    <property type="entry name" value="HAD-SF_hydro_IA"/>
</dbReference>
<dbReference type="InterPro" id="IPR023214">
    <property type="entry name" value="HAD_sf"/>
</dbReference>
<keyword evidence="1" id="KW-0378">Hydrolase</keyword>
<sequence>MICAFGMLGAMSTSSGTSVIFDLDGTLVDSEPNYYEASRALLAQYTERAFTWADNEQYVGISSHETLALWKREYGIAATVTELLADLDRRYLALARASTPVYPEMRKLVERLHDAGVPMAVASGSSRAAIEAILSGTGLDAQLTTLVSAEEVPHGKPAPDVFLAAADLLGASPADCVVFEDAAPGAAAAHAAGMRCVAIPYVAAHADDPAFARSELLFRGGQQEFTAQAALETLALG</sequence>
<evidence type="ECO:0000313" key="2">
    <source>
        <dbReference type="Proteomes" id="UP000221011"/>
    </source>
</evidence>
<dbReference type="GO" id="GO:0016787">
    <property type="term" value="F:hydrolase activity"/>
    <property type="evidence" value="ECO:0007669"/>
    <property type="project" value="UniProtKB-KW"/>
</dbReference>
<dbReference type="SFLD" id="SFLDS00003">
    <property type="entry name" value="Haloacid_Dehalogenase"/>
    <property type="match status" value="1"/>
</dbReference>
<dbReference type="NCBIfam" id="TIGR01509">
    <property type="entry name" value="HAD-SF-IA-v3"/>
    <property type="match status" value="1"/>
</dbReference>
<protein>
    <submittedName>
        <fullName evidence="1">Hydrolase, haloacid dehalogenase-like family</fullName>
    </submittedName>
</protein>
<dbReference type="PANTHER" id="PTHR18901:SF38">
    <property type="entry name" value="PSEUDOURIDINE-5'-PHOSPHATASE"/>
    <property type="match status" value="1"/>
</dbReference>
<dbReference type="Gene3D" id="1.10.150.240">
    <property type="entry name" value="Putative phosphatase, domain 2"/>
    <property type="match status" value="1"/>
</dbReference>
<keyword evidence="2" id="KW-1185">Reference proteome</keyword>
<dbReference type="SFLD" id="SFLDG01135">
    <property type="entry name" value="C1.5.6:_HAD__Beta-PGM__Phospha"/>
    <property type="match status" value="1"/>
</dbReference>
<dbReference type="CDD" id="cd07505">
    <property type="entry name" value="HAD_BPGM-like"/>
    <property type="match status" value="1"/>
</dbReference>
<name>A0A291Q3E3_9ACTN</name>
<organism evidence="1 2">
    <name type="scientific">Streptomyces formicae</name>
    <dbReference type="NCBI Taxonomy" id="1616117"/>
    <lineage>
        <taxon>Bacteria</taxon>
        <taxon>Bacillati</taxon>
        <taxon>Actinomycetota</taxon>
        <taxon>Actinomycetes</taxon>
        <taxon>Kitasatosporales</taxon>
        <taxon>Streptomycetaceae</taxon>
        <taxon>Streptomyces</taxon>
    </lineage>
</organism>
<dbReference type="PRINTS" id="PR00413">
    <property type="entry name" value="HADHALOGNASE"/>
</dbReference>
<evidence type="ECO:0000313" key="1">
    <source>
        <dbReference type="EMBL" id="ATL26016.1"/>
    </source>
</evidence>
<gene>
    <name evidence="1" type="ORF">KY5_0998</name>
</gene>
<dbReference type="PANTHER" id="PTHR18901">
    <property type="entry name" value="2-DEOXYGLUCOSE-6-PHOSPHATE PHOSPHATASE 2"/>
    <property type="match status" value="1"/>
</dbReference>
<dbReference type="Proteomes" id="UP000221011">
    <property type="component" value="Chromosome"/>
</dbReference>
<dbReference type="EMBL" id="CP022685">
    <property type="protein sequence ID" value="ATL26016.1"/>
    <property type="molecule type" value="Genomic_DNA"/>
</dbReference>
<dbReference type="Gene3D" id="3.40.50.1000">
    <property type="entry name" value="HAD superfamily/HAD-like"/>
    <property type="match status" value="1"/>
</dbReference>
<dbReference type="SFLD" id="SFLDG01129">
    <property type="entry name" value="C1.5:_HAD__Beta-PGM__Phosphata"/>
    <property type="match status" value="1"/>
</dbReference>